<gene>
    <name evidence="1" type="ORF">UFOPK3564_00356</name>
</gene>
<evidence type="ECO:0000313" key="1">
    <source>
        <dbReference type="EMBL" id="CAB4896991.1"/>
    </source>
</evidence>
<sequence>MERNAGVATVLQAGAPVAVCTTNRVVFLQAIMAMPSDHPDRRRAEVKALIAMTLLRTDPGPYDDELAEETTRLLLDEDDA</sequence>
<reference evidence="1" key="1">
    <citation type="submission" date="2020-05" db="EMBL/GenBank/DDBJ databases">
        <authorList>
            <person name="Chiriac C."/>
            <person name="Salcher M."/>
            <person name="Ghai R."/>
            <person name="Kavagutti S V."/>
        </authorList>
    </citation>
    <scope>NUCLEOTIDE SEQUENCE</scope>
</reference>
<organism evidence="1">
    <name type="scientific">freshwater metagenome</name>
    <dbReference type="NCBI Taxonomy" id="449393"/>
    <lineage>
        <taxon>unclassified sequences</taxon>
        <taxon>metagenomes</taxon>
        <taxon>ecological metagenomes</taxon>
    </lineage>
</organism>
<accession>A0A6J7FNH5</accession>
<proteinExistence type="predicted"/>
<dbReference type="EMBL" id="CAFBMK010000011">
    <property type="protein sequence ID" value="CAB4896991.1"/>
    <property type="molecule type" value="Genomic_DNA"/>
</dbReference>
<dbReference type="AlphaFoldDB" id="A0A6J7FNH5"/>
<name>A0A6J7FNH5_9ZZZZ</name>
<protein>
    <submittedName>
        <fullName evidence="1">Unannotated protein</fullName>
    </submittedName>
</protein>